<dbReference type="RefSeq" id="WP_301773801.1">
    <property type="nucleotide sequence ID" value="NZ_JAGGJB010000001.1"/>
</dbReference>
<keyword evidence="1" id="KW-1133">Transmembrane helix</keyword>
<sequence>MLLKIIVGVIEVIVLLVCIYFGYQWTNNPKGNYEPWLFLSGLIFIALDILRRYEIHLVKREGKVLTPGELIKHSEELRKQFQEEVYKCRAENLRRDIIIRHVNRMDAYPNTDDKEKGISPWFRAGLLDLYHKGIMIGLRFGTLSEGPDGWRFTNYKEGEKGNIEVYMVGKIPYEFIEGVNFDGDEYYYFPHIFCHFAHKGAPYEEIVFCEEVDLGSGHHYYKQIAKYHEVAENSKSWGGEYFA</sequence>
<protein>
    <recommendedName>
        <fullName evidence="4">SMODS-associating 2TM beta-strand rich effector domain-containing protein</fullName>
    </recommendedName>
</protein>
<evidence type="ECO:0000256" key="1">
    <source>
        <dbReference type="SAM" id="Phobius"/>
    </source>
</evidence>
<accession>A0ABT8MFV5</accession>
<organism evidence="2 3">
    <name type="scientific">Pseudidiomarina terrestris</name>
    <dbReference type="NCBI Taxonomy" id="2820060"/>
    <lineage>
        <taxon>Bacteria</taxon>
        <taxon>Pseudomonadati</taxon>
        <taxon>Pseudomonadota</taxon>
        <taxon>Gammaproteobacteria</taxon>
        <taxon>Alteromonadales</taxon>
        <taxon>Idiomarinaceae</taxon>
        <taxon>Pseudidiomarina</taxon>
    </lineage>
</organism>
<evidence type="ECO:0000313" key="3">
    <source>
        <dbReference type="Proteomes" id="UP001169491"/>
    </source>
</evidence>
<proteinExistence type="predicted"/>
<evidence type="ECO:0008006" key="4">
    <source>
        <dbReference type="Google" id="ProtNLM"/>
    </source>
</evidence>
<gene>
    <name evidence="2" type="ORF">J6I92_02900</name>
</gene>
<keyword evidence="1" id="KW-0472">Membrane</keyword>
<dbReference type="EMBL" id="JAGGJC010000001">
    <property type="protein sequence ID" value="MDN7128819.1"/>
    <property type="molecule type" value="Genomic_DNA"/>
</dbReference>
<dbReference type="Proteomes" id="UP001169491">
    <property type="component" value="Unassembled WGS sequence"/>
</dbReference>
<name>A0ABT8MFV5_9GAMM</name>
<feature type="transmembrane region" description="Helical" evidence="1">
    <location>
        <begin position="5"/>
        <end position="23"/>
    </location>
</feature>
<keyword evidence="1" id="KW-0812">Transmembrane</keyword>
<feature type="transmembrane region" description="Helical" evidence="1">
    <location>
        <begin position="35"/>
        <end position="53"/>
    </location>
</feature>
<evidence type="ECO:0000313" key="2">
    <source>
        <dbReference type="EMBL" id="MDN7128819.1"/>
    </source>
</evidence>
<keyword evidence="3" id="KW-1185">Reference proteome</keyword>
<comment type="caution">
    <text evidence="2">The sequence shown here is derived from an EMBL/GenBank/DDBJ whole genome shotgun (WGS) entry which is preliminary data.</text>
</comment>
<reference evidence="2 3" key="1">
    <citation type="submission" date="2021-03" db="EMBL/GenBank/DDBJ databases">
        <title>Pseudidiomarina terrestris, a new bacterium isolated from saline soil.</title>
        <authorList>
            <person name="Galisteo C."/>
            <person name="De La Haba R."/>
            <person name="Sanchez-Porro C."/>
            <person name="Ventosa A."/>
        </authorList>
    </citation>
    <scope>NUCLEOTIDE SEQUENCE [LARGE SCALE GENOMIC DNA]</scope>
    <source>
        <strain evidence="3">1APR75-15</strain>
    </source>
</reference>